<dbReference type="SUPFAM" id="SSF53474">
    <property type="entry name" value="alpha/beta-Hydrolases"/>
    <property type="match status" value="1"/>
</dbReference>
<dbReference type="Gene3D" id="3.40.50.1820">
    <property type="entry name" value="alpha/beta hydrolase"/>
    <property type="match status" value="1"/>
</dbReference>
<organism evidence="2 3">
    <name type="scientific">Coccidioides posadasii RMSCC 3488</name>
    <dbReference type="NCBI Taxonomy" id="454284"/>
    <lineage>
        <taxon>Eukaryota</taxon>
        <taxon>Fungi</taxon>
        <taxon>Dikarya</taxon>
        <taxon>Ascomycota</taxon>
        <taxon>Pezizomycotina</taxon>
        <taxon>Eurotiomycetes</taxon>
        <taxon>Eurotiomycetidae</taxon>
        <taxon>Onygenales</taxon>
        <taxon>Onygenaceae</taxon>
        <taxon>Coccidioides</taxon>
    </lineage>
</organism>
<evidence type="ECO:0000313" key="2">
    <source>
        <dbReference type="EMBL" id="KMM71168.1"/>
    </source>
</evidence>
<evidence type="ECO:0000313" key="3">
    <source>
        <dbReference type="Proteomes" id="UP000054567"/>
    </source>
</evidence>
<gene>
    <name evidence="2" type="ORF">CPAG_07475</name>
</gene>
<dbReference type="Proteomes" id="UP000054567">
    <property type="component" value="Unassembled WGS sequence"/>
</dbReference>
<dbReference type="PANTHER" id="PTHR17630">
    <property type="entry name" value="DIENELACTONE HYDROLASE"/>
    <property type="match status" value="1"/>
</dbReference>
<dbReference type="VEuPathDB" id="FungiDB:CPAG_07475"/>
<dbReference type="PANTHER" id="PTHR17630:SF44">
    <property type="entry name" value="PROTEIN AIM2"/>
    <property type="match status" value="1"/>
</dbReference>
<sequence length="245" mass="27395">MASNPPQECCGRGFKHEGNPAGEIKEINGKCKVLSSVRQSPNLLLLSRRNQNPDHAILYLSDIMGIYSNSQLLADSLASQGYLVMMPDFFRGEPWTLNSDMSKLMGWDIDPIVEAAVKYLREEKGYKKIAAVGYCFGAKYVCRFMKQGKIDVGFIAHPSFVTDEELAGITGPLSIAAAETDRVFPTELRHKSEEILKKTGLPYQINLFSGVEHGFAARADLSQRQAVFARDQAFNQAVTWFKWHL</sequence>
<proteinExistence type="predicted"/>
<accession>A0A0J6FLG1</accession>
<dbReference type="OrthoDB" id="17560at2759"/>
<evidence type="ECO:0000259" key="1">
    <source>
        <dbReference type="Pfam" id="PF01738"/>
    </source>
</evidence>
<dbReference type="InterPro" id="IPR029058">
    <property type="entry name" value="AB_hydrolase_fold"/>
</dbReference>
<dbReference type="AlphaFoldDB" id="A0A0J6FLG1"/>
<dbReference type="EMBL" id="DS268113">
    <property type="protein sequence ID" value="KMM71168.1"/>
    <property type="molecule type" value="Genomic_DNA"/>
</dbReference>
<reference evidence="3" key="2">
    <citation type="journal article" date="2009" name="Genome Res.">
        <title>Comparative genomic analyses of the human fungal pathogens Coccidioides and their relatives.</title>
        <authorList>
            <person name="Sharpton T.J."/>
            <person name="Stajich J.E."/>
            <person name="Rounsley S.D."/>
            <person name="Gardner M.J."/>
            <person name="Wortman J.R."/>
            <person name="Jordar V.S."/>
            <person name="Maiti R."/>
            <person name="Kodira C.D."/>
            <person name="Neafsey D.E."/>
            <person name="Zeng Q."/>
            <person name="Hung C.-Y."/>
            <person name="McMahan C."/>
            <person name="Muszewska A."/>
            <person name="Grynberg M."/>
            <person name="Mandel M.A."/>
            <person name="Kellner E.M."/>
            <person name="Barker B.M."/>
            <person name="Galgiani J.N."/>
            <person name="Orbach M.J."/>
            <person name="Kirkland T.N."/>
            <person name="Cole G.T."/>
            <person name="Henn M.R."/>
            <person name="Birren B.W."/>
            <person name="Taylor J.W."/>
        </authorList>
    </citation>
    <scope>NUCLEOTIDE SEQUENCE [LARGE SCALE GENOMIC DNA]</scope>
    <source>
        <strain evidence="3">RMSCC 3488</strain>
    </source>
</reference>
<dbReference type="InterPro" id="IPR002925">
    <property type="entry name" value="Dienelactn_hydro"/>
</dbReference>
<keyword evidence="2" id="KW-0378">Hydrolase</keyword>
<name>A0A0J6FLG1_COCPO</name>
<dbReference type="Pfam" id="PF01738">
    <property type="entry name" value="DLH"/>
    <property type="match status" value="1"/>
</dbReference>
<reference evidence="2 3" key="1">
    <citation type="submission" date="2007-06" db="EMBL/GenBank/DDBJ databases">
        <title>The Genome Sequence of Coccidioides posadasii RMSCC_3488.</title>
        <authorList>
            <consortium name="Coccidioides Genome Resources Consortium"/>
            <consortium name="The Broad Institute Genome Sequencing Platform"/>
            <person name="Henn M.R."/>
            <person name="Sykes S."/>
            <person name="Young S."/>
            <person name="Jaffe D."/>
            <person name="Berlin A."/>
            <person name="Alvarez P."/>
            <person name="Butler J."/>
            <person name="Gnerre S."/>
            <person name="Grabherr M."/>
            <person name="Mauceli E."/>
            <person name="Brockman W."/>
            <person name="Kodira C."/>
            <person name="Alvarado L."/>
            <person name="Zeng Q."/>
            <person name="Crawford M."/>
            <person name="Antoine C."/>
            <person name="Devon K."/>
            <person name="Galgiani J."/>
            <person name="Orsborn K."/>
            <person name="Lewis M.L."/>
            <person name="Nusbaum C."/>
            <person name="Galagan J."/>
            <person name="Birren B."/>
        </authorList>
    </citation>
    <scope>NUCLEOTIDE SEQUENCE [LARGE SCALE GENOMIC DNA]</scope>
    <source>
        <strain evidence="2 3">RMSCC 3488</strain>
    </source>
</reference>
<feature type="domain" description="Dienelactone hydrolase" evidence="1">
    <location>
        <begin position="50"/>
        <end position="243"/>
    </location>
</feature>
<dbReference type="GO" id="GO:0016787">
    <property type="term" value="F:hydrolase activity"/>
    <property type="evidence" value="ECO:0007669"/>
    <property type="project" value="UniProtKB-KW"/>
</dbReference>
<reference evidence="3" key="3">
    <citation type="journal article" date="2010" name="Genome Res.">
        <title>Population genomic sequencing of Coccidioides fungi reveals recent hybridization and transposon control.</title>
        <authorList>
            <person name="Neafsey D.E."/>
            <person name="Barker B.M."/>
            <person name="Sharpton T.J."/>
            <person name="Stajich J.E."/>
            <person name="Park D.J."/>
            <person name="Whiston E."/>
            <person name="Hung C.-Y."/>
            <person name="McMahan C."/>
            <person name="White J."/>
            <person name="Sykes S."/>
            <person name="Heiman D."/>
            <person name="Young S."/>
            <person name="Zeng Q."/>
            <person name="Abouelleil A."/>
            <person name="Aftuck L."/>
            <person name="Bessette D."/>
            <person name="Brown A."/>
            <person name="FitzGerald M."/>
            <person name="Lui A."/>
            <person name="Macdonald J.P."/>
            <person name="Priest M."/>
            <person name="Orbach M.J."/>
            <person name="Galgiani J.N."/>
            <person name="Kirkland T.N."/>
            <person name="Cole G.T."/>
            <person name="Birren B.W."/>
            <person name="Henn M.R."/>
            <person name="Taylor J.W."/>
            <person name="Rounsley S.D."/>
        </authorList>
    </citation>
    <scope>NUCLEOTIDE SEQUENCE [LARGE SCALE GENOMIC DNA]</scope>
    <source>
        <strain evidence="3">RMSCC 3488</strain>
    </source>
</reference>
<protein>
    <submittedName>
        <fullName evidence="2">Dienelactone hydrolase family protein</fullName>
    </submittedName>
</protein>